<protein>
    <recommendedName>
        <fullName evidence="4">Transposase</fullName>
    </recommendedName>
</protein>
<dbReference type="Proteomes" id="UP000077628">
    <property type="component" value="Unassembled WGS sequence"/>
</dbReference>
<reference evidence="3" key="1">
    <citation type="submission" date="2016-03" db="EMBL/GenBank/DDBJ databases">
        <authorList>
            <person name="Heylen K."/>
            <person name="De Vos P."/>
            <person name="Vekeman B."/>
        </authorList>
    </citation>
    <scope>NUCLEOTIDE SEQUENCE [LARGE SCALE GENOMIC DNA]</scope>
    <source>
        <strain evidence="3">R-45383</strain>
    </source>
</reference>
<sequence length="70" mass="7708">MTSLQQRQNLIGAITEATTAGARQDQACAVLGLSPRTLQRWQARETLAEETGDRNVNTRPGMMTWTPPLP</sequence>
<accession>A0A177P0E6</accession>
<evidence type="ECO:0008006" key="4">
    <source>
        <dbReference type="Google" id="ProtNLM"/>
    </source>
</evidence>
<dbReference type="RefSeq" id="WP_064026133.1">
    <property type="nucleotide sequence ID" value="NZ_LUUK01000068.1"/>
</dbReference>
<organism evidence="2 3">
    <name type="scientific">Methylomonas koyamae</name>
    <dbReference type="NCBI Taxonomy" id="702114"/>
    <lineage>
        <taxon>Bacteria</taxon>
        <taxon>Pseudomonadati</taxon>
        <taxon>Pseudomonadota</taxon>
        <taxon>Gammaproteobacteria</taxon>
        <taxon>Methylococcales</taxon>
        <taxon>Methylococcaceae</taxon>
        <taxon>Methylomonas</taxon>
    </lineage>
</organism>
<comment type="caution">
    <text evidence="2">The sequence shown here is derived from an EMBL/GenBank/DDBJ whole genome shotgun (WGS) entry which is preliminary data.</text>
</comment>
<gene>
    <name evidence="2" type="ORF">A1355_22060</name>
</gene>
<evidence type="ECO:0000313" key="3">
    <source>
        <dbReference type="Proteomes" id="UP000077628"/>
    </source>
</evidence>
<feature type="region of interest" description="Disordered" evidence="1">
    <location>
        <begin position="49"/>
        <end position="70"/>
    </location>
</feature>
<proteinExistence type="predicted"/>
<evidence type="ECO:0000313" key="2">
    <source>
        <dbReference type="EMBL" id="OAI22973.1"/>
    </source>
</evidence>
<dbReference type="AlphaFoldDB" id="A0A177P0E6"/>
<dbReference type="EMBL" id="LUUK01000068">
    <property type="protein sequence ID" value="OAI22973.1"/>
    <property type="molecule type" value="Genomic_DNA"/>
</dbReference>
<name>A0A177P0E6_9GAMM</name>
<dbReference type="OrthoDB" id="9813126at2"/>
<keyword evidence="3" id="KW-1185">Reference proteome</keyword>
<evidence type="ECO:0000256" key="1">
    <source>
        <dbReference type="SAM" id="MobiDB-lite"/>
    </source>
</evidence>
<dbReference type="STRING" id="702114.A1355_22060"/>